<dbReference type="STRING" id="1291743.LOSG293_040300"/>
<dbReference type="Proteomes" id="UP000028700">
    <property type="component" value="Unassembled WGS sequence"/>
</dbReference>
<dbReference type="EMBL" id="BBJM01000004">
    <property type="protein sequence ID" value="GAK47284.1"/>
    <property type="molecule type" value="Genomic_DNA"/>
</dbReference>
<evidence type="ECO:0000313" key="3">
    <source>
        <dbReference type="Proteomes" id="UP000028700"/>
    </source>
</evidence>
<sequence length="129" mass="15019">MKTKTKWLIISVIIYIIFVVAVTPTGILSPAQIGLPWTIFWYVVAAMFMYYFYYKNVSYAEVIYYAQQLKLTEDELRNMVPDIKKSEDVPNPAKPNLFSPLVQVSFRILNDLLPKLQQMAKEKGIEDFN</sequence>
<keyword evidence="1" id="KW-1133">Transmembrane helix</keyword>
<dbReference type="AlphaFoldDB" id="A0A081BGW6"/>
<keyword evidence="3" id="KW-1185">Reference proteome</keyword>
<protein>
    <submittedName>
        <fullName evidence="2">Uncharacterized protein</fullName>
    </submittedName>
</protein>
<keyword evidence="1" id="KW-0812">Transmembrane</keyword>
<dbReference type="eggNOG" id="ENOG5030A4G">
    <property type="taxonomic scope" value="Bacteria"/>
</dbReference>
<proteinExistence type="predicted"/>
<dbReference type="RefSeq" id="WP_034526365.1">
    <property type="nucleotide sequence ID" value="NZ_BBJM01000004.1"/>
</dbReference>
<evidence type="ECO:0000313" key="2">
    <source>
        <dbReference type="EMBL" id="GAK47284.1"/>
    </source>
</evidence>
<accession>A0A081BGW6</accession>
<gene>
    <name evidence="2" type="ORF">LOSG293_040300</name>
</gene>
<evidence type="ECO:0000256" key="1">
    <source>
        <dbReference type="SAM" id="Phobius"/>
    </source>
</evidence>
<organism evidence="2 3">
    <name type="scientific">Secundilactobacillus oryzae JCM 18671</name>
    <dbReference type="NCBI Taxonomy" id="1291743"/>
    <lineage>
        <taxon>Bacteria</taxon>
        <taxon>Bacillati</taxon>
        <taxon>Bacillota</taxon>
        <taxon>Bacilli</taxon>
        <taxon>Lactobacillales</taxon>
        <taxon>Lactobacillaceae</taxon>
        <taxon>Secundilactobacillus</taxon>
    </lineage>
</organism>
<reference evidence="2" key="1">
    <citation type="journal article" date="2014" name="Genome Announc.">
        <title>Draft Genome Sequence of Lactobacillus oryzae Strain SG293T.</title>
        <authorList>
            <person name="Tanizawa Y."/>
            <person name="Fujisawa T."/>
            <person name="Mochizuki T."/>
            <person name="Kaminuma E."/>
            <person name="Nakamura Y."/>
            <person name="Tohno M."/>
        </authorList>
    </citation>
    <scope>NUCLEOTIDE SEQUENCE [LARGE SCALE GENOMIC DNA]</scope>
    <source>
        <strain evidence="2">SG293</strain>
    </source>
</reference>
<feature type="transmembrane region" description="Helical" evidence="1">
    <location>
        <begin position="33"/>
        <end position="53"/>
    </location>
</feature>
<comment type="caution">
    <text evidence="2">The sequence shown here is derived from an EMBL/GenBank/DDBJ whole genome shotgun (WGS) entry which is preliminary data.</text>
</comment>
<name>A0A081BGW6_9LACO</name>
<dbReference type="OrthoDB" id="2298615at2"/>
<feature type="transmembrane region" description="Helical" evidence="1">
    <location>
        <begin position="7"/>
        <end position="27"/>
    </location>
</feature>
<keyword evidence="1" id="KW-0472">Membrane</keyword>